<reference evidence="5 6" key="1">
    <citation type="journal article" date="2014" name="Int. J. Syst. Evol. Microbiol.">
        <title>Leptospira mayottensis sp. nov., a pathogenic species of the genus Leptospira isolated from humans.</title>
        <authorList>
            <person name="Bourhy P."/>
            <person name="Collet L."/>
            <person name="Brisse S."/>
            <person name="Picardeau M."/>
        </authorList>
    </citation>
    <scope>NUCLEOTIDE SEQUENCE [LARGE SCALE GENOMIC DNA]</scope>
    <source>
        <strain evidence="5 6">200901122</strain>
    </source>
</reference>
<sequence>MNLKSKIQFLQVAQTISYEVGQKLKKRNHSSKRIQSSNLRDVKIGADLESERKIIKYLRKNSNFSILSEESGELNGMVRSDFESRIRWIVDPLDGSLNYTKGIPICGISIGLWEEETPILGVVYDIFREDMYSGIVGKAAWRNQKKIQVSNYYLKSDSVLCTGIPIKNNFSAKNLNSFVSKFQHYKKVRLFGSASLSLCMVACGAAEVYQENNIQIWDVGGGIPVVMGAGGKVVFHKTSVSPYTYDVKATNGAIRD</sequence>
<evidence type="ECO:0000313" key="6">
    <source>
        <dbReference type="Proteomes" id="UP000001343"/>
    </source>
</evidence>
<evidence type="ECO:0000256" key="3">
    <source>
        <dbReference type="ARBA" id="ARBA00022842"/>
    </source>
</evidence>
<dbReference type="GO" id="GO:0008934">
    <property type="term" value="F:inositol monophosphate 1-phosphatase activity"/>
    <property type="evidence" value="ECO:0007669"/>
    <property type="project" value="TreeGrafter"/>
</dbReference>
<organism evidence="5 6">
    <name type="scientific">Leptospira mayottensis 200901122</name>
    <dbReference type="NCBI Taxonomy" id="1193010"/>
    <lineage>
        <taxon>Bacteria</taxon>
        <taxon>Pseudomonadati</taxon>
        <taxon>Spirochaetota</taxon>
        <taxon>Spirochaetia</taxon>
        <taxon>Leptospirales</taxon>
        <taxon>Leptospiraceae</taxon>
        <taxon>Leptospira</taxon>
    </lineage>
</organism>
<proteinExistence type="predicted"/>
<dbReference type="GO" id="GO:0046872">
    <property type="term" value="F:metal ion binding"/>
    <property type="evidence" value="ECO:0007669"/>
    <property type="project" value="UniProtKB-KW"/>
</dbReference>
<dbReference type="GO" id="GO:0007165">
    <property type="term" value="P:signal transduction"/>
    <property type="evidence" value="ECO:0007669"/>
    <property type="project" value="TreeGrafter"/>
</dbReference>
<dbReference type="PROSITE" id="PS00629">
    <property type="entry name" value="IMP_1"/>
    <property type="match status" value="1"/>
</dbReference>
<evidence type="ECO:0000256" key="2">
    <source>
        <dbReference type="ARBA" id="ARBA00022801"/>
    </source>
</evidence>
<dbReference type="InterPro" id="IPR020583">
    <property type="entry name" value="Inositol_monoP_metal-BS"/>
</dbReference>
<dbReference type="PANTHER" id="PTHR20854">
    <property type="entry name" value="INOSITOL MONOPHOSPHATASE"/>
    <property type="match status" value="1"/>
</dbReference>
<keyword evidence="2" id="KW-0378">Hydrolase</keyword>
<dbReference type="AlphaFoldDB" id="A0AA87SWL0"/>
<comment type="caution">
    <text evidence="5">The sequence shown here is derived from an EMBL/GenBank/DDBJ whole genome shotgun (WGS) entry which is preliminary data.</text>
</comment>
<evidence type="ECO:0000313" key="5">
    <source>
        <dbReference type="EMBL" id="EKS00259.1"/>
    </source>
</evidence>
<dbReference type="PRINTS" id="PR00377">
    <property type="entry name" value="IMPHPHTASES"/>
</dbReference>
<dbReference type="RefSeq" id="WP_004282562.1">
    <property type="nucleotide sequence ID" value="NZ_AKWM02000039.1"/>
</dbReference>
<dbReference type="GO" id="GO:0006020">
    <property type="term" value="P:inositol metabolic process"/>
    <property type="evidence" value="ECO:0007669"/>
    <property type="project" value="TreeGrafter"/>
</dbReference>
<dbReference type="EMBL" id="AKWM02000039">
    <property type="protein sequence ID" value="EKS00259.1"/>
    <property type="molecule type" value="Genomic_DNA"/>
</dbReference>
<name>A0AA87SWL0_9LEPT</name>
<evidence type="ECO:0000256" key="1">
    <source>
        <dbReference type="ARBA" id="ARBA00022723"/>
    </source>
</evidence>
<dbReference type="Gene3D" id="3.30.540.10">
    <property type="entry name" value="Fructose-1,6-Bisphosphatase, subunit A, domain 1"/>
    <property type="match status" value="1"/>
</dbReference>
<evidence type="ECO:0000256" key="4">
    <source>
        <dbReference type="PIRSR" id="PIRSR600760-2"/>
    </source>
</evidence>
<accession>A0AA87SWL0</accession>
<dbReference type="Gene3D" id="3.40.190.80">
    <property type="match status" value="1"/>
</dbReference>
<keyword evidence="1 4" id="KW-0479">Metal-binding</keyword>
<keyword evidence="3 4" id="KW-0460">Magnesium</keyword>
<dbReference type="SUPFAM" id="SSF56655">
    <property type="entry name" value="Carbohydrate phosphatase"/>
    <property type="match status" value="1"/>
</dbReference>
<feature type="binding site" evidence="4">
    <location>
        <position position="91"/>
    </location>
    <ligand>
        <name>Mg(2+)</name>
        <dbReference type="ChEBI" id="CHEBI:18420"/>
        <label>1</label>
        <note>catalytic</note>
    </ligand>
</feature>
<dbReference type="Pfam" id="PF00459">
    <property type="entry name" value="Inositol_P"/>
    <property type="match status" value="1"/>
</dbReference>
<dbReference type="Proteomes" id="UP000001343">
    <property type="component" value="Unassembled WGS sequence"/>
</dbReference>
<dbReference type="InterPro" id="IPR000760">
    <property type="entry name" value="Inositol_monophosphatase-like"/>
</dbReference>
<feature type="binding site" evidence="4">
    <location>
        <position position="94"/>
    </location>
    <ligand>
        <name>Mg(2+)</name>
        <dbReference type="ChEBI" id="CHEBI:18420"/>
        <label>1</label>
        <note>catalytic</note>
    </ligand>
</feature>
<feature type="binding site" evidence="4">
    <location>
        <position position="218"/>
    </location>
    <ligand>
        <name>Mg(2+)</name>
        <dbReference type="ChEBI" id="CHEBI:18420"/>
        <label>1</label>
        <note>catalytic</note>
    </ligand>
</feature>
<dbReference type="PANTHER" id="PTHR20854:SF4">
    <property type="entry name" value="INOSITOL-1-MONOPHOSPHATASE-RELATED"/>
    <property type="match status" value="1"/>
</dbReference>
<gene>
    <name evidence="5" type="ORF">LEP1GSC125_2652</name>
</gene>
<feature type="binding site" evidence="4">
    <location>
        <position position="69"/>
    </location>
    <ligand>
        <name>Mg(2+)</name>
        <dbReference type="ChEBI" id="CHEBI:18420"/>
        <label>1</label>
        <note>catalytic</note>
    </ligand>
</feature>
<comment type="cofactor">
    <cofactor evidence="4">
        <name>Mg(2+)</name>
        <dbReference type="ChEBI" id="CHEBI:18420"/>
    </cofactor>
</comment>
<protein>
    <submittedName>
        <fullName evidence="5">Inositol monophosphatase family protein</fullName>
    </submittedName>
</protein>
<feature type="binding site" evidence="4">
    <location>
        <position position="93"/>
    </location>
    <ligand>
        <name>Mg(2+)</name>
        <dbReference type="ChEBI" id="CHEBI:18420"/>
        <label>2</label>
    </ligand>
</feature>